<feature type="transmembrane region" description="Helical" evidence="8">
    <location>
        <begin position="200"/>
        <end position="223"/>
    </location>
</feature>
<keyword evidence="6 8" id="KW-1133">Transmembrane helix</keyword>
<comment type="caution">
    <text evidence="9">The sequence shown here is derived from an EMBL/GenBank/DDBJ whole genome shotgun (WGS) entry which is preliminary data.</text>
</comment>
<dbReference type="Proteomes" id="UP000598971">
    <property type="component" value="Unassembled WGS sequence"/>
</dbReference>
<dbReference type="Pfam" id="PF01925">
    <property type="entry name" value="TauE"/>
    <property type="match status" value="1"/>
</dbReference>
<dbReference type="PANTHER" id="PTHR30269:SF0">
    <property type="entry name" value="MEMBRANE TRANSPORTER PROTEIN YFCA-RELATED"/>
    <property type="match status" value="1"/>
</dbReference>
<evidence type="ECO:0000256" key="6">
    <source>
        <dbReference type="ARBA" id="ARBA00022989"/>
    </source>
</evidence>
<accession>A0A8J8FD45</accession>
<dbReference type="EMBL" id="WHPF01000006">
    <property type="protein sequence ID" value="NNV55856.1"/>
    <property type="molecule type" value="Genomic_DNA"/>
</dbReference>
<reference evidence="9" key="1">
    <citation type="submission" date="2019-10" db="EMBL/GenBank/DDBJ databases">
        <title>Draft genome sequence of Panacibacter sp. KCS-6.</title>
        <authorList>
            <person name="Yim K.J."/>
        </authorList>
    </citation>
    <scope>NUCLEOTIDE SEQUENCE</scope>
    <source>
        <strain evidence="9">KCS-6</strain>
    </source>
</reference>
<feature type="transmembrane region" description="Helical" evidence="8">
    <location>
        <begin position="230"/>
        <end position="248"/>
    </location>
</feature>
<dbReference type="GO" id="GO:0005886">
    <property type="term" value="C:plasma membrane"/>
    <property type="evidence" value="ECO:0007669"/>
    <property type="project" value="UniProtKB-SubCell"/>
</dbReference>
<keyword evidence="7 8" id="KW-0472">Membrane</keyword>
<keyword evidence="3" id="KW-0813">Transport</keyword>
<evidence type="ECO:0000256" key="4">
    <source>
        <dbReference type="ARBA" id="ARBA00022475"/>
    </source>
</evidence>
<evidence type="ECO:0000313" key="10">
    <source>
        <dbReference type="Proteomes" id="UP000598971"/>
    </source>
</evidence>
<evidence type="ECO:0000256" key="3">
    <source>
        <dbReference type="ARBA" id="ARBA00022448"/>
    </source>
</evidence>
<organism evidence="9 10">
    <name type="scientific">Limnovirga soli</name>
    <dbReference type="NCBI Taxonomy" id="2656915"/>
    <lineage>
        <taxon>Bacteria</taxon>
        <taxon>Pseudomonadati</taxon>
        <taxon>Bacteroidota</taxon>
        <taxon>Chitinophagia</taxon>
        <taxon>Chitinophagales</taxon>
        <taxon>Chitinophagaceae</taxon>
        <taxon>Limnovirga</taxon>
    </lineage>
</organism>
<comment type="subcellular location">
    <subcellularLocation>
        <location evidence="1 8">Cell membrane</location>
        <topology evidence="1 8">Multi-pass membrane protein</topology>
    </subcellularLocation>
</comment>
<feature type="transmembrane region" description="Helical" evidence="8">
    <location>
        <begin position="151"/>
        <end position="169"/>
    </location>
</feature>
<dbReference type="InterPro" id="IPR052017">
    <property type="entry name" value="TSUP"/>
</dbReference>
<evidence type="ECO:0000256" key="5">
    <source>
        <dbReference type="ARBA" id="ARBA00022692"/>
    </source>
</evidence>
<dbReference type="PANTHER" id="PTHR30269">
    <property type="entry name" value="TRANSMEMBRANE PROTEIN YFCA"/>
    <property type="match status" value="1"/>
</dbReference>
<feature type="transmembrane region" description="Helical" evidence="8">
    <location>
        <begin position="31"/>
        <end position="53"/>
    </location>
</feature>
<evidence type="ECO:0000256" key="1">
    <source>
        <dbReference type="ARBA" id="ARBA00004651"/>
    </source>
</evidence>
<gene>
    <name evidence="9" type="ORF">GD597_10330</name>
</gene>
<keyword evidence="5 8" id="KW-0812">Transmembrane</keyword>
<feature type="transmembrane region" description="Helical" evidence="8">
    <location>
        <begin position="176"/>
        <end position="194"/>
    </location>
</feature>
<sequence>MSITVYILLFFSAFIGSVINAIAGGGSFFTFPALIFAGVPILNANATSTVALWPGAVSSAFTYRKKLQIDKKKLITFAIISLVGSIAGTVLLLITPSDILKKILPYLMLIATLLLAFKKQLAGNKTIGTASANNAAFINILQFIIAVYGGYFGGGIGILMLAAFHLMGFTDLLQMNALKTVLAALINGAAVVLFTVTQQVIWPVAVVMLVGGIIGGYTGAFIGSKISAVLLNRFIITVGIFLTIWFFTHQ</sequence>
<dbReference type="AlphaFoldDB" id="A0A8J8FD45"/>
<evidence type="ECO:0000256" key="2">
    <source>
        <dbReference type="ARBA" id="ARBA00009142"/>
    </source>
</evidence>
<dbReference type="RefSeq" id="WP_171607785.1">
    <property type="nucleotide sequence ID" value="NZ_WHPF01000006.1"/>
</dbReference>
<protein>
    <recommendedName>
        <fullName evidence="8">Probable membrane transporter protein</fullName>
    </recommendedName>
</protein>
<feature type="transmembrane region" description="Helical" evidence="8">
    <location>
        <begin position="74"/>
        <end position="93"/>
    </location>
</feature>
<keyword evidence="10" id="KW-1185">Reference proteome</keyword>
<evidence type="ECO:0000313" key="9">
    <source>
        <dbReference type="EMBL" id="NNV55856.1"/>
    </source>
</evidence>
<keyword evidence="4 8" id="KW-1003">Cell membrane</keyword>
<dbReference type="InterPro" id="IPR002781">
    <property type="entry name" value="TM_pro_TauE-like"/>
</dbReference>
<proteinExistence type="inferred from homology"/>
<evidence type="ECO:0000256" key="7">
    <source>
        <dbReference type="ARBA" id="ARBA00023136"/>
    </source>
</evidence>
<comment type="similarity">
    <text evidence="2 8">Belongs to the 4-toluene sulfonate uptake permease (TSUP) (TC 2.A.102) family.</text>
</comment>
<name>A0A8J8FD45_9BACT</name>
<evidence type="ECO:0000256" key="8">
    <source>
        <dbReference type="RuleBase" id="RU363041"/>
    </source>
</evidence>